<dbReference type="Pfam" id="PF12823">
    <property type="entry name" value="DUF3817"/>
    <property type="match status" value="1"/>
</dbReference>
<dbReference type="EMBL" id="CP015453">
    <property type="protein sequence ID" value="AWH95344.1"/>
    <property type="molecule type" value="Genomic_DNA"/>
</dbReference>
<feature type="transmembrane region" description="Helical" evidence="6">
    <location>
        <begin position="20"/>
        <end position="39"/>
    </location>
</feature>
<keyword evidence="9" id="KW-1185">Reference proteome</keyword>
<evidence type="ECO:0000256" key="2">
    <source>
        <dbReference type="ARBA" id="ARBA00022475"/>
    </source>
</evidence>
<evidence type="ECO:0000259" key="7">
    <source>
        <dbReference type="Pfam" id="PF12823"/>
    </source>
</evidence>
<reference evidence="8 9" key="1">
    <citation type="submission" date="2016-04" db="EMBL/GenBank/DDBJ databases">
        <title>Complete genome sequence of the haloalkaliphilic hydrocarbon-degrading bacterium Dietzia psychralcaliphila ILA-1T, isolated from a drain of a fish product-processing plant.</title>
        <authorList>
            <person name="Zhao J."/>
            <person name="Hu B."/>
            <person name="Geng S."/>
            <person name="Nie Y."/>
            <person name="Tang Y."/>
        </authorList>
    </citation>
    <scope>NUCLEOTIDE SEQUENCE [LARGE SCALE GENOMIC DNA]</scope>
    <source>
        <strain evidence="8 9">ILA-1</strain>
    </source>
</reference>
<keyword evidence="3 6" id="KW-0812">Transmembrane</keyword>
<organism evidence="8 9">
    <name type="scientific">Dietzia psychralcaliphila</name>
    <dbReference type="NCBI Taxonomy" id="139021"/>
    <lineage>
        <taxon>Bacteria</taxon>
        <taxon>Bacillati</taxon>
        <taxon>Actinomycetota</taxon>
        <taxon>Actinomycetes</taxon>
        <taxon>Mycobacteriales</taxon>
        <taxon>Dietziaceae</taxon>
        <taxon>Dietzia</taxon>
    </lineage>
</organism>
<dbReference type="KEGG" id="dpc:A6048_07395"/>
<gene>
    <name evidence="8" type="ORF">A6048_07395</name>
</gene>
<keyword evidence="5 6" id="KW-0472">Membrane</keyword>
<dbReference type="NCBIfam" id="TIGR03954">
    <property type="entry name" value="integ_memb_HG"/>
    <property type="match status" value="1"/>
</dbReference>
<dbReference type="Proteomes" id="UP000244903">
    <property type="component" value="Chromosome"/>
</dbReference>
<dbReference type="GO" id="GO:0005886">
    <property type="term" value="C:plasma membrane"/>
    <property type="evidence" value="ECO:0007669"/>
    <property type="project" value="UniProtKB-SubCell"/>
</dbReference>
<accession>A0AAD0JR83</accession>
<evidence type="ECO:0000313" key="9">
    <source>
        <dbReference type="Proteomes" id="UP000244903"/>
    </source>
</evidence>
<evidence type="ECO:0000256" key="5">
    <source>
        <dbReference type="ARBA" id="ARBA00023136"/>
    </source>
</evidence>
<dbReference type="InterPro" id="IPR023845">
    <property type="entry name" value="DUF3817_TM"/>
</dbReference>
<keyword evidence="2" id="KW-1003">Cell membrane</keyword>
<feature type="transmembrane region" description="Helical" evidence="6">
    <location>
        <begin position="137"/>
        <end position="157"/>
    </location>
</feature>
<evidence type="ECO:0000256" key="6">
    <source>
        <dbReference type="SAM" id="Phobius"/>
    </source>
</evidence>
<evidence type="ECO:0000313" key="8">
    <source>
        <dbReference type="EMBL" id="AWH95344.1"/>
    </source>
</evidence>
<dbReference type="PANTHER" id="PTHR40077:SF1">
    <property type="entry name" value="MEMBRANE PROTEIN"/>
    <property type="match status" value="1"/>
</dbReference>
<evidence type="ECO:0000256" key="4">
    <source>
        <dbReference type="ARBA" id="ARBA00022989"/>
    </source>
</evidence>
<name>A0AAD0JR83_9ACTN</name>
<protein>
    <recommendedName>
        <fullName evidence="7">DUF3817 domain-containing protein</fullName>
    </recommendedName>
</protein>
<comment type="subcellular location">
    <subcellularLocation>
        <location evidence="1">Cell membrane</location>
        <topology evidence="1">Multi-pass membrane protein</topology>
    </subcellularLocation>
</comment>
<evidence type="ECO:0000256" key="1">
    <source>
        <dbReference type="ARBA" id="ARBA00004651"/>
    </source>
</evidence>
<evidence type="ECO:0000256" key="3">
    <source>
        <dbReference type="ARBA" id="ARBA00022692"/>
    </source>
</evidence>
<feature type="transmembrane region" description="Helical" evidence="6">
    <location>
        <begin position="51"/>
        <end position="71"/>
    </location>
</feature>
<feature type="domain" description="DUF3817" evidence="7">
    <location>
        <begin position="20"/>
        <end position="104"/>
    </location>
</feature>
<proteinExistence type="predicted"/>
<keyword evidence="4 6" id="KW-1133">Transmembrane helix</keyword>
<dbReference type="AlphaFoldDB" id="A0AAD0JR83"/>
<dbReference type="PANTHER" id="PTHR40077">
    <property type="entry name" value="MEMBRANE PROTEIN-RELATED"/>
    <property type="match status" value="1"/>
</dbReference>
<sequence>MTDERRPEPWRTSVTPRILYKRLAFAEVITWTLLILGMIGKYGFGLDWATTVGGSIHGFVFLCYSVATVAVWTDKRWSAGTGVLGLASAVIPYATVPFERSVERRGLLEGNWRLGPGVEQPRSLAERMLAFALRSPVVALIVTLVVVAAVFSLLLVAGKPTEWFS</sequence>